<evidence type="ECO:0000313" key="4">
    <source>
        <dbReference type="EMBL" id="CAF4473491.1"/>
    </source>
</evidence>
<accession>A0A8S2UW10</accession>
<feature type="compositionally biased region" description="Polar residues" evidence="1">
    <location>
        <begin position="71"/>
        <end position="83"/>
    </location>
</feature>
<protein>
    <submittedName>
        <fullName evidence="2">Uncharacterized protein</fullName>
    </submittedName>
</protein>
<evidence type="ECO:0000256" key="1">
    <source>
        <dbReference type="SAM" id="MobiDB-lite"/>
    </source>
</evidence>
<proteinExistence type="predicted"/>
<dbReference type="EMBL" id="CAJOBH010048294">
    <property type="protein sequence ID" value="CAF4366444.1"/>
    <property type="molecule type" value="Genomic_DNA"/>
</dbReference>
<evidence type="ECO:0000313" key="2">
    <source>
        <dbReference type="EMBL" id="CAF4366444.1"/>
    </source>
</evidence>
<dbReference type="Proteomes" id="UP000676336">
    <property type="component" value="Unassembled WGS sequence"/>
</dbReference>
<feature type="non-terminal residue" evidence="2">
    <location>
        <position position="83"/>
    </location>
</feature>
<evidence type="ECO:0000313" key="5">
    <source>
        <dbReference type="Proteomes" id="UP000681967"/>
    </source>
</evidence>
<feature type="non-terminal residue" evidence="2">
    <location>
        <position position="1"/>
    </location>
</feature>
<dbReference type="EMBL" id="CAJOBI010074655">
    <property type="protein sequence ID" value="CAF4472993.1"/>
    <property type="molecule type" value="Genomic_DNA"/>
</dbReference>
<reference evidence="2" key="1">
    <citation type="submission" date="2021-02" db="EMBL/GenBank/DDBJ databases">
        <authorList>
            <person name="Nowell W R."/>
        </authorList>
    </citation>
    <scope>NUCLEOTIDE SEQUENCE</scope>
</reference>
<dbReference type="Proteomes" id="UP000681967">
    <property type="component" value="Unassembled WGS sequence"/>
</dbReference>
<comment type="caution">
    <text evidence="2">The sequence shown here is derived from an EMBL/GenBank/DDBJ whole genome shotgun (WGS) entry which is preliminary data.</text>
</comment>
<name>A0A8S2UW10_9BILA</name>
<feature type="region of interest" description="Disordered" evidence="1">
    <location>
        <begin position="40"/>
        <end position="83"/>
    </location>
</feature>
<gene>
    <name evidence="2" type="ORF">BYL167_LOCUS30132</name>
    <name evidence="3" type="ORF">SMN809_LOCUS33676</name>
    <name evidence="4" type="ORF">SMN809_LOCUS33701</name>
</gene>
<sequence length="83" mass="9369">HVNDDINDNHSLDDIIKASNIDDDSPLLPDQSTLMIFNRRPIRSSTSRRIASDHEQNTSSNINEPDPNVFLISSDTNSHNTIR</sequence>
<dbReference type="EMBL" id="CAJOBI010074785">
    <property type="protein sequence ID" value="CAF4473491.1"/>
    <property type="molecule type" value="Genomic_DNA"/>
</dbReference>
<evidence type="ECO:0000313" key="3">
    <source>
        <dbReference type="EMBL" id="CAF4472993.1"/>
    </source>
</evidence>
<dbReference type="AlphaFoldDB" id="A0A8S2UW10"/>
<organism evidence="2 5">
    <name type="scientific">Rotaria magnacalcarata</name>
    <dbReference type="NCBI Taxonomy" id="392030"/>
    <lineage>
        <taxon>Eukaryota</taxon>
        <taxon>Metazoa</taxon>
        <taxon>Spiralia</taxon>
        <taxon>Gnathifera</taxon>
        <taxon>Rotifera</taxon>
        <taxon>Eurotatoria</taxon>
        <taxon>Bdelloidea</taxon>
        <taxon>Philodinida</taxon>
        <taxon>Philodinidae</taxon>
        <taxon>Rotaria</taxon>
    </lineage>
</organism>